<dbReference type="AlphaFoldDB" id="A0A8S2AVC5"/>
<evidence type="ECO:0000256" key="1">
    <source>
        <dbReference type="SAM" id="MobiDB-lite"/>
    </source>
</evidence>
<dbReference type="InterPro" id="IPR053052">
    <property type="entry name" value="Imprinting_Balance_Reg"/>
</dbReference>
<organism evidence="2 3">
    <name type="scientific">Arabidopsis arenosa</name>
    <name type="common">Sand rock-cress</name>
    <name type="synonym">Cardaminopsis arenosa</name>
    <dbReference type="NCBI Taxonomy" id="38785"/>
    <lineage>
        <taxon>Eukaryota</taxon>
        <taxon>Viridiplantae</taxon>
        <taxon>Streptophyta</taxon>
        <taxon>Embryophyta</taxon>
        <taxon>Tracheophyta</taxon>
        <taxon>Spermatophyta</taxon>
        <taxon>Magnoliopsida</taxon>
        <taxon>eudicotyledons</taxon>
        <taxon>Gunneridae</taxon>
        <taxon>Pentapetalae</taxon>
        <taxon>rosids</taxon>
        <taxon>malvids</taxon>
        <taxon>Brassicales</taxon>
        <taxon>Brassicaceae</taxon>
        <taxon>Camelineae</taxon>
        <taxon>Arabidopsis</taxon>
    </lineage>
</organism>
<keyword evidence="3" id="KW-1185">Reference proteome</keyword>
<proteinExistence type="predicted"/>
<sequence length="282" mass="31753">MYSGEGASQTRTAPEDNPIQRCHQLLELRDFKSARYIIQMNKRVSKKRHDELEKALVICDILIAAENRLPHGLLDCYGMIRMDGPGPVLFENIEKILNLLGWGDISNPFPFRHEASEKAFFAWSLLSNPTIKEMYDYAISDEDNLEPQGNVGSSQIGDGLGDDITYGGENKRKRKTRSLICSDLPGSECLKEFPVADVNPLPLARKRQAPHNRFRWNDTSFDPKNHNVGPGTNNKVVVVYDDAEEKEYDMSLSSELRIINGRRVKITIEEAAKVGANASCSR</sequence>
<protein>
    <submittedName>
        <fullName evidence="2">Uncharacterized protein</fullName>
    </submittedName>
</protein>
<evidence type="ECO:0000313" key="2">
    <source>
        <dbReference type="EMBL" id="CAE6134055.1"/>
    </source>
</evidence>
<feature type="region of interest" description="Disordered" evidence="1">
    <location>
        <begin position="214"/>
        <end position="233"/>
    </location>
</feature>
<name>A0A8S2AVC5_ARAAE</name>
<evidence type="ECO:0000313" key="3">
    <source>
        <dbReference type="Proteomes" id="UP000682877"/>
    </source>
</evidence>
<accession>A0A8S2AVC5</accession>
<gene>
    <name evidence="2" type="ORF">AARE701A_LOCUS16744</name>
</gene>
<dbReference type="Proteomes" id="UP000682877">
    <property type="component" value="Chromosome 6"/>
</dbReference>
<dbReference type="PANTHER" id="PTHR45496">
    <property type="entry name" value="CHAPERONE DNAJ-DOMAIN SUPERFAMILY PROTEIN"/>
    <property type="match status" value="1"/>
</dbReference>
<dbReference type="EMBL" id="LR999456">
    <property type="protein sequence ID" value="CAE6134055.1"/>
    <property type="molecule type" value="Genomic_DNA"/>
</dbReference>
<dbReference type="PANTHER" id="PTHR45496:SF32">
    <property type="entry name" value="PROTEIN ADMETOS"/>
    <property type="match status" value="1"/>
</dbReference>
<reference evidence="2" key="1">
    <citation type="submission" date="2021-01" db="EMBL/GenBank/DDBJ databases">
        <authorList>
            <person name="Bezrukov I."/>
        </authorList>
    </citation>
    <scope>NUCLEOTIDE SEQUENCE</scope>
</reference>